<feature type="transmembrane region" description="Helical" evidence="1">
    <location>
        <begin position="37"/>
        <end position="55"/>
    </location>
</feature>
<evidence type="ECO:0000259" key="2">
    <source>
        <dbReference type="Pfam" id="PF06580"/>
    </source>
</evidence>
<keyword evidence="1" id="KW-0472">Membrane</keyword>
<dbReference type="RefSeq" id="WP_123847207.1">
    <property type="nucleotide sequence ID" value="NZ_RPDH01000002.1"/>
</dbReference>
<evidence type="ECO:0000256" key="1">
    <source>
        <dbReference type="SAM" id="Phobius"/>
    </source>
</evidence>
<gene>
    <name evidence="3" type="ORF">EGT74_14170</name>
</gene>
<evidence type="ECO:0000313" key="3">
    <source>
        <dbReference type="EMBL" id="RPE08206.1"/>
    </source>
</evidence>
<dbReference type="Proteomes" id="UP000278351">
    <property type="component" value="Unassembled WGS sequence"/>
</dbReference>
<dbReference type="EMBL" id="RPDH01000002">
    <property type="protein sequence ID" value="RPE08206.1"/>
    <property type="molecule type" value="Genomic_DNA"/>
</dbReference>
<dbReference type="Pfam" id="PF06580">
    <property type="entry name" value="His_kinase"/>
    <property type="match status" value="1"/>
</dbReference>
<dbReference type="InterPro" id="IPR010559">
    <property type="entry name" value="Sig_transdc_His_kin_internal"/>
</dbReference>
<keyword evidence="1" id="KW-1133">Transmembrane helix</keyword>
<dbReference type="OrthoDB" id="9809908at2"/>
<feature type="transmembrane region" description="Helical" evidence="1">
    <location>
        <begin position="76"/>
        <end position="97"/>
    </location>
</feature>
<comment type="caution">
    <text evidence="3">The sequence shown here is derived from an EMBL/GenBank/DDBJ whole genome shotgun (WGS) entry which is preliminary data.</text>
</comment>
<feature type="domain" description="Signal transduction histidine kinase internal region" evidence="2">
    <location>
        <begin position="156"/>
        <end position="232"/>
    </location>
</feature>
<proteinExistence type="predicted"/>
<dbReference type="AlphaFoldDB" id="A0A3N4PJ14"/>
<evidence type="ECO:0000313" key="4">
    <source>
        <dbReference type="Proteomes" id="UP000278351"/>
    </source>
</evidence>
<feature type="transmembrane region" description="Helical" evidence="1">
    <location>
        <begin position="109"/>
        <end position="130"/>
    </location>
</feature>
<dbReference type="PANTHER" id="PTHR34220">
    <property type="entry name" value="SENSOR HISTIDINE KINASE YPDA"/>
    <property type="match status" value="1"/>
</dbReference>
<protein>
    <recommendedName>
        <fullName evidence="2">Signal transduction histidine kinase internal region domain-containing protein</fullName>
    </recommendedName>
</protein>
<reference evidence="3 4" key="1">
    <citation type="submission" date="2018-11" db="EMBL/GenBank/DDBJ databases">
        <title>Chitinophaga lutea sp.nov., isolate from arsenic contaminated soil.</title>
        <authorList>
            <person name="Zong Y."/>
        </authorList>
    </citation>
    <scope>NUCLEOTIDE SEQUENCE [LARGE SCALE GENOMIC DNA]</scope>
    <source>
        <strain evidence="3 4">ZY74</strain>
    </source>
</reference>
<keyword evidence="4" id="KW-1185">Reference proteome</keyword>
<dbReference type="InterPro" id="IPR050640">
    <property type="entry name" value="Bact_2-comp_sensor_kinase"/>
</dbReference>
<accession>A0A3N4PJ14</accession>
<dbReference type="GO" id="GO:0016020">
    <property type="term" value="C:membrane"/>
    <property type="evidence" value="ECO:0007669"/>
    <property type="project" value="InterPro"/>
</dbReference>
<name>A0A3N4PJ14_9BACT</name>
<dbReference type="PANTHER" id="PTHR34220:SF7">
    <property type="entry name" value="SENSOR HISTIDINE KINASE YPDA"/>
    <property type="match status" value="1"/>
</dbReference>
<organism evidence="3 4">
    <name type="scientific">Chitinophaga lutea</name>
    <dbReference type="NCBI Taxonomy" id="2488634"/>
    <lineage>
        <taxon>Bacteria</taxon>
        <taxon>Pseudomonadati</taxon>
        <taxon>Bacteroidota</taxon>
        <taxon>Chitinophagia</taxon>
        <taxon>Chitinophagales</taxon>
        <taxon>Chitinophagaceae</taxon>
        <taxon>Chitinophaga</taxon>
    </lineage>
</organism>
<keyword evidence="1" id="KW-0812">Transmembrane</keyword>
<dbReference type="GO" id="GO:0000155">
    <property type="term" value="F:phosphorelay sensor kinase activity"/>
    <property type="evidence" value="ECO:0007669"/>
    <property type="project" value="InterPro"/>
</dbReference>
<sequence>MNTFFNKYAVRIAVTLVFVVVAWTIRASLAPMPFYRHLLASIPVVIITQFIWSVLNLIHKLLNRWMPFRQYLYSRIILQITVGLLLVWGLRSFALYMAPRVLDITIEPLARAMIATINNLVSITVNLALISEYFTGRWKQSIVKAERLEKEKVQMQFMHLKNQVDPHFLFNAFTSLDSLVKTDPDLASRFIGHLSKVYRYALQHRDKDLVPLHTELSFLGHYITLQKIRFGPALEIDIQVDEKHHDRRVAMVTLQMLIDNAVKHNEVHAAHPLRIRIYVENDYLVVANNKQIRRQLAVSDKQGLQQLRQLYTFLGEREVMVQDGDDTFSVALPLL</sequence>